<organism evidence="2 3">
    <name type="scientific">Friedmanniomyces endolithicus</name>
    <dbReference type="NCBI Taxonomy" id="329885"/>
    <lineage>
        <taxon>Eukaryota</taxon>
        <taxon>Fungi</taxon>
        <taxon>Dikarya</taxon>
        <taxon>Ascomycota</taxon>
        <taxon>Pezizomycotina</taxon>
        <taxon>Dothideomycetes</taxon>
        <taxon>Dothideomycetidae</taxon>
        <taxon>Mycosphaerellales</taxon>
        <taxon>Teratosphaeriaceae</taxon>
        <taxon>Friedmanniomyces</taxon>
    </lineage>
</organism>
<feature type="compositionally biased region" description="Low complexity" evidence="1">
    <location>
        <begin position="35"/>
        <end position="55"/>
    </location>
</feature>
<dbReference type="AlphaFoldDB" id="A0AAN6F581"/>
<comment type="caution">
    <text evidence="2">The sequence shown here is derived from an EMBL/GenBank/DDBJ whole genome shotgun (WGS) entry which is preliminary data.</text>
</comment>
<feature type="non-terminal residue" evidence="2">
    <location>
        <position position="1"/>
    </location>
</feature>
<proteinExistence type="predicted"/>
<protein>
    <submittedName>
        <fullName evidence="2">Uncharacterized protein</fullName>
    </submittedName>
</protein>
<name>A0AAN6F581_9PEZI</name>
<dbReference type="EMBL" id="JASUXU010000255">
    <property type="protein sequence ID" value="KAK0301827.1"/>
    <property type="molecule type" value="Genomic_DNA"/>
</dbReference>
<feature type="region of interest" description="Disordered" evidence="1">
    <location>
        <begin position="1"/>
        <end position="114"/>
    </location>
</feature>
<feature type="compositionally biased region" description="Low complexity" evidence="1">
    <location>
        <begin position="100"/>
        <end position="114"/>
    </location>
</feature>
<dbReference type="Proteomes" id="UP001168146">
    <property type="component" value="Unassembled WGS sequence"/>
</dbReference>
<reference evidence="2" key="1">
    <citation type="submission" date="2021-12" db="EMBL/GenBank/DDBJ databases">
        <title>Black yeast isolated from Biological Soil Crust.</title>
        <authorList>
            <person name="Kurbessoian T."/>
        </authorList>
    </citation>
    <scope>NUCLEOTIDE SEQUENCE</scope>
    <source>
        <strain evidence="2">CCFEE 5208</strain>
    </source>
</reference>
<accession>A0AAN6F581</accession>
<gene>
    <name evidence="2" type="ORF">LTR82_018104</name>
</gene>
<feature type="compositionally biased region" description="Basic and acidic residues" evidence="1">
    <location>
        <begin position="75"/>
        <end position="94"/>
    </location>
</feature>
<evidence type="ECO:0000313" key="2">
    <source>
        <dbReference type="EMBL" id="KAK0301827.1"/>
    </source>
</evidence>
<evidence type="ECO:0000313" key="3">
    <source>
        <dbReference type="Proteomes" id="UP001168146"/>
    </source>
</evidence>
<evidence type="ECO:0000256" key="1">
    <source>
        <dbReference type="SAM" id="MobiDB-lite"/>
    </source>
</evidence>
<sequence>WDEPRLLDRAAQLVDRNPNPRRRLFEPQRVMHAQPASRRGSDASSAATAAGPATRRGVRASGMASPASFAWQSDLEDRSEWEHDWAERDSKGDTDDQLDEPPLVTPAAATPTPAEMPVMPVVDMASRLRTHRIAEAVEHLRHNHECEHDKWRWVKGSHQCEECLFTLPQYIFECRLCHLRACNRCKRNRL</sequence>